<keyword evidence="3" id="KW-0812">Transmembrane</keyword>
<dbReference type="GO" id="GO:0006654">
    <property type="term" value="P:phosphatidic acid biosynthetic process"/>
    <property type="evidence" value="ECO:0007669"/>
    <property type="project" value="TreeGrafter"/>
</dbReference>
<proteinExistence type="predicted"/>
<dbReference type="SMART" id="SM00563">
    <property type="entry name" value="PlsC"/>
    <property type="match status" value="1"/>
</dbReference>
<evidence type="ECO:0000259" key="4">
    <source>
        <dbReference type="SMART" id="SM00563"/>
    </source>
</evidence>
<evidence type="ECO:0000313" key="6">
    <source>
        <dbReference type="Proteomes" id="UP000507536"/>
    </source>
</evidence>
<dbReference type="GO" id="GO:0003841">
    <property type="term" value="F:1-acylglycerol-3-phosphate O-acyltransferase activity"/>
    <property type="evidence" value="ECO:0007669"/>
    <property type="project" value="UniProtKB-EC"/>
</dbReference>
<dbReference type="Proteomes" id="UP000507536">
    <property type="component" value="Chromosome 13"/>
</dbReference>
<organism evidence="5 6">
    <name type="scientific">Plasmodium chabaudi adami</name>
    <dbReference type="NCBI Taxonomy" id="5826"/>
    <lineage>
        <taxon>Eukaryota</taxon>
        <taxon>Sar</taxon>
        <taxon>Alveolata</taxon>
        <taxon>Apicomplexa</taxon>
        <taxon>Aconoidasida</taxon>
        <taxon>Haemosporida</taxon>
        <taxon>Plasmodiidae</taxon>
        <taxon>Plasmodium</taxon>
        <taxon>Plasmodium (Vinckeia)</taxon>
    </lineage>
</organism>
<dbReference type="SUPFAM" id="SSF69593">
    <property type="entry name" value="Glycerol-3-phosphate (1)-acyltransferase"/>
    <property type="match status" value="1"/>
</dbReference>
<evidence type="ECO:0000313" key="5">
    <source>
        <dbReference type="EMBL" id="SCM09279.1"/>
    </source>
</evidence>
<dbReference type="PANTHER" id="PTHR10434:SF11">
    <property type="entry name" value="1-ACYL-SN-GLYCEROL-3-PHOSPHATE ACYLTRANSFERASE"/>
    <property type="match status" value="1"/>
</dbReference>
<keyword evidence="3" id="KW-1133">Transmembrane helix</keyword>
<gene>
    <name evidence="5" type="primary">LPAAT</name>
    <name evidence="5" type="ORF">PCHDS_000361500</name>
</gene>
<reference evidence="5 6" key="1">
    <citation type="submission" date="2016-08" db="EMBL/GenBank/DDBJ databases">
        <authorList>
            <consortium name="Pathogen Informatics"/>
        </authorList>
    </citation>
    <scope>NUCLEOTIDE SEQUENCE [LARGE SCALE GENOMIC DNA]</scope>
    <source>
        <strain evidence="5 6">DS</strain>
    </source>
</reference>
<keyword evidence="2 5" id="KW-0012">Acyltransferase</keyword>
<keyword evidence="3" id="KW-0472">Membrane</keyword>
<name>A0A1C6XUA7_PLACE</name>
<dbReference type="EMBL" id="LT608193">
    <property type="protein sequence ID" value="SCM09279.1"/>
    <property type="molecule type" value="Genomic_DNA"/>
</dbReference>
<dbReference type="CDD" id="cd07989">
    <property type="entry name" value="LPLAT_AGPAT-like"/>
    <property type="match status" value="1"/>
</dbReference>
<evidence type="ECO:0000256" key="1">
    <source>
        <dbReference type="ARBA" id="ARBA00022679"/>
    </source>
</evidence>
<accession>A0A1C6XUA7</accession>
<keyword evidence="1 5" id="KW-0808">Transferase</keyword>
<dbReference type="PANTHER" id="PTHR10434">
    <property type="entry name" value="1-ACYL-SN-GLYCEROL-3-PHOSPHATE ACYLTRANSFERASE"/>
    <property type="match status" value="1"/>
</dbReference>
<dbReference type="EC" id="2.3.1.51" evidence="5"/>
<feature type="domain" description="Phospholipid/glycerol acyltransferase" evidence="4">
    <location>
        <begin position="99"/>
        <end position="222"/>
    </location>
</feature>
<dbReference type="AlphaFoldDB" id="A0A1C6XUA7"/>
<dbReference type="Pfam" id="PF01553">
    <property type="entry name" value="Acyltransferase"/>
    <property type="match status" value="1"/>
</dbReference>
<feature type="transmembrane region" description="Helical" evidence="3">
    <location>
        <begin position="20"/>
        <end position="53"/>
    </location>
</feature>
<evidence type="ECO:0000256" key="3">
    <source>
        <dbReference type="SAM" id="Phobius"/>
    </source>
</evidence>
<dbReference type="InterPro" id="IPR002123">
    <property type="entry name" value="Plipid/glycerol_acylTrfase"/>
</dbReference>
<sequence length="295" mass="33995">MGIAVDINRAREYDSGIVGILISVYISTVLVSLILLAFLFDVIALIVFFPILLFSRRFRLAIFGYSLKFFMRLVVSRINPFWNIKVLNNIKKGYNPSNAIVFSNHLSSLDAWVINYTWYKYNIKFICKGTLFKIPICGQLIALSDEIPIVFGKGRGGWEVTKESKEKAMRLAKEYTDMHYPLMVFPEGTRSNNGKLQLFKMGFFKFAIENNLEIIPCALHGSNHLWSLRSILFRRGTVYVSYGEPFRPTPGMTVPELAEKTRNIIFEMIKEFPDYDPYIDQLATEYSESREQGNI</sequence>
<evidence type="ECO:0000256" key="2">
    <source>
        <dbReference type="ARBA" id="ARBA00023315"/>
    </source>
</evidence>
<protein>
    <submittedName>
        <fullName evidence="5">1-acyl-sn-glycerol-3-phosphate acyltransferase, putative</fullName>
        <ecNumber evidence="5">2.3.1.51</ecNumber>
    </submittedName>
</protein>
<dbReference type="GO" id="GO:0005783">
    <property type="term" value="C:endoplasmic reticulum"/>
    <property type="evidence" value="ECO:0007669"/>
    <property type="project" value="TreeGrafter"/>
</dbReference>